<evidence type="ECO:0000256" key="2">
    <source>
        <dbReference type="ARBA" id="ARBA00022801"/>
    </source>
</evidence>
<comment type="similarity">
    <text evidence="1">Belongs to the peptidase S45 family.</text>
</comment>
<dbReference type="AlphaFoldDB" id="A0A286GLY9"/>
<keyword evidence="5" id="KW-0479">Metal-binding</keyword>
<comment type="cofactor">
    <cofactor evidence="5">
        <name>Ca(2+)</name>
        <dbReference type="ChEBI" id="CHEBI:29108"/>
    </cofactor>
    <text evidence="5">Binds 1 Ca(2+) ion per dimer.</text>
</comment>
<feature type="binding site" evidence="5">
    <location>
        <position position="351"/>
    </location>
    <ligand>
        <name>Ca(2+)</name>
        <dbReference type="ChEBI" id="CHEBI:29108"/>
    </ligand>
</feature>
<dbReference type="InterPro" id="IPR002692">
    <property type="entry name" value="S45"/>
</dbReference>
<sequence>MRYTKAVIVSLLTIALIWALNRSWGSVPAFAPLLSPFVGFWQNAESVNNADEEITLNGTKAPVTVIFDDLAIPHVFAQNDADAYFAQGYLTARDRLWQMEFQTHAAAGRVSELVGDKALELDRYNRHLGMGFGAEKSLKELMKDSRTREQVESYTAGINAYIKQLSPAHYPLEYKLLGYAPEPWQPIKCAYFLKYMSGVLALGADDLNMSNVLKKYGTVVTSDLFPDYPFREDPIIPAGTKWDFAPVKIPDVPANPFPDTKPLAMNWPEHDPAIGSNNWAVGPQKSATGYPILANDPHLTLSLPSIWYQIQLVTPTMNVYGASMPGSPGVIIGFNKQIAWGVTNVGADVLDFYQIRFKDASRREYWHDNRWKPITRRLEVIKVKGRADVIDTVLYTHHGPIMYEVGQKPFAKNVPVGYAARWIAHEASNDFLTYYLLDRAKNHDDYRKALSYYGAPAQNFVFADVAKDIAISPNGRFPLKWKDQGKFLLDGTNPAHDWQGWIPAAHNPHVKNPPRSFVSSANQSSTDPAYPYYINWQFGSYERGARINQRLTAMQGATPDSLRVLQNDNRNLRAADALPVLLPYMQEKILSGEQTKALAIIKTWRYNNDVAEVAPTIFTEWMRQYMEGVWQDDFPSNDTTTLRYPSFDRTLQLVEKEPTAHWFDNLTTPTQETIGSVLTKSFQSTIDSLTRKHGPIGDSWQWGKHKATRIGHLARLDALSALNVQIGGGAGIVNATTERTGPSWRMVVALGPTPKAYGVYPGGQSGNPGSPYYLNMLETWRTGQLNELLFLQTPQDKNSRLKRKVTLK</sequence>
<dbReference type="GO" id="GO:0016811">
    <property type="term" value="F:hydrolase activity, acting on carbon-nitrogen (but not peptide) bonds, in linear amides"/>
    <property type="evidence" value="ECO:0007669"/>
    <property type="project" value="InterPro"/>
</dbReference>
<keyword evidence="3" id="KW-0865">Zymogen</keyword>
<evidence type="ECO:0000313" key="6">
    <source>
        <dbReference type="EMBL" id="SOD96004.1"/>
    </source>
</evidence>
<dbReference type="InterPro" id="IPR043146">
    <property type="entry name" value="Penicillin_amidase_N_B-knob"/>
</dbReference>
<keyword evidence="7" id="KW-1185">Reference proteome</keyword>
<name>A0A286GLY9_9BACT</name>
<feature type="active site" description="Nucleophile" evidence="4">
    <location>
        <position position="276"/>
    </location>
</feature>
<dbReference type="InterPro" id="IPR043147">
    <property type="entry name" value="Penicillin_amidase_A-knob"/>
</dbReference>
<dbReference type="InterPro" id="IPR014395">
    <property type="entry name" value="Pen/GL7ACA/AHL_acylase"/>
</dbReference>
<dbReference type="Gene3D" id="2.30.120.10">
    <property type="match status" value="1"/>
</dbReference>
<dbReference type="CDD" id="cd03747">
    <property type="entry name" value="Ntn_PGA_like"/>
    <property type="match status" value="1"/>
</dbReference>
<dbReference type="InterPro" id="IPR023343">
    <property type="entry name" value="Penicillin_amidase_dom1"/>
</dbReference>
<proteinExistence type="inferred from homology"/>
<organism evidence="6 7">
    <name type="scientific">Spirosoma fluviale</name>
    <dbReference type="NCBI Taxonomy" id="1597977"/>
    <lineage>
        <taxon>Bacteria</taxon>
        <taxon>Pseudomonadati</taxon>
        <taxon>Bacteroidota</taxon>
        <taxon>Cytophagia</taxon>
        <taxon>Cytophagales</taxon>
        <taxon>Cytophagaceae</taxon>
        <taxon>Spirosoma</taxon>
    </lineage>
</organism>
<dbReference type="SUPFAM" id="SSF56235">
    <property type="entry name" value="N-terminal nucleophile aminohydrolases (Ntn hydrolases)"/>
    <property type="match status" value="1"/>
</dbReference>
<dbReference type="Pfam" id="PF01804">
    <property type="entry name" value="Penicil_amidase"/>
    <property type="match status" value="1"/>
</dbReference>
<evidence type="ECO:0000256" key="4">
    <source>
        <dbReference type="PIRSR" id="PIRSR001227-1"/>
    </source>
</evidence>
<feature type="binding site" evidence="5">
    <location>
        <position position="348"/>
    </location>
    <ligand>
        <name>Ca(2+)</name>
        <dbReference type="ChEBI" id="CHEBI:29108"/>
    </ligand>
</feature>
<dbReference type="OrthoDB" id="9759796at2"/>
<keyword evidence="2" id="KW-0378">Hydrolase</keyword>
<evidence type="ECO:0000313" key="7">
    <source>
        <dbReference type="Proteomes" id="UP000219452"/>
    </source>
</evidence>
<evidence type="ECO:0000256" key="1">
    <source>
        <dbReference type="ARBA" id="ARBA00006586"/>
    </source>
</evidence>
<evidence type="ECO:0000256" key="3">
    <source>
        <dbReference type="ARBA" id="ARBA00023145"/>
    </source>
</evidence>
<dbReference type="Proteomes" id="UP000219452">
    <property type="component" value="Unassembled WGS sequence"/>
</dbReference>
<dbReference type="InterPro" id="IPR029055">
    <property type="entry name" value="Ntn_hydrolases_N"/>
</dbReference>
<dbReference type="Gene3D" id="3.60.20.10">
    <property type="entry name" value="Glutamine Phosphoribosylpyrophosphate, subunit 1, domain 1"/>
    <property type="match status" value="1"/>
</dbReference>
<dbReference type="RefSeq" id="WP_097129578.1">
    <property type="nucleotide sequence ID" value="NZ_OCNH01000005.1"/>
</dbReference>
<gene>
    <name evidence="6" type="ORF">SAMN06269250_5092</name>
</gene>
<dbReference type="GO" id="GO:0017000">
    <property type="term" value="P:antibiotic biosynthetic process"/>
    <property type="evidence" value="ECO:0007669"/>
    <property type="project" value="InterPro"/>
</dbReference>
<dbReference type="EMBL" id="OCNH01000005">
    <property type="protein sequence ID" value="SOD96004.1"/>
    <property type="molecule type" value="Genomic_DNA"/>
</dbReference>
<dbReference type="PANTHER" id="PTHR34218:SF4">
    <property type="entry name" value="ACYL-HOMOSERINE LACTONE ACYLASE QUIP"/>
    <property type="match status" value="1"/>
</dbReference>
<dbReference type="GO" id="GO:0046872">
    <property type="term" value="F:metal ion binding"/>
    <property type="evidence" value="ECO:0007669"/>
    <property type="project" value="UniProtKB-KW"/>
</dbReference>
<keyword evidence="5" id="KW-0106">Calcium</keyword>
<dbReference type="Gene3D" id="1.10.1400.10">
    <property type="match status" value="1"/>
</dbReference>
<accession>A0A286GLY9</accession>
<dbReference type="PIRSF" id="PIRSF001227">
    <property type="entry name" value="Pen_acylase"/>
    <property type="match status" value="1"/>
</dbReference>
<dbReference type="Gene3D" id="1.10.439.10">
    <property type="entry name" value="Penicillin Amidohydrolase, domain 1"/>
    <property type="match status" value="1"/>
</dbReference>
<protein>
    <submittedName>
        <fullName evidence="6">Penicillin amidase</fullName>
    </submittedName>
</protein>
<evidence type="ECO:0000256" key="5">
    <source>
        <dbReference type="PIRSR" id="PIRSR001227-2"/>
    </source>
</evidence>
<reference evidence="7" key="1">
    <citation type="submission" date="2017-09" db="EMBL/GenBank/DDBJ databases">
        <authorList>
            <person name="Varghese N."/>
            <person name="Submissions S."/>
        </authorList>
    </citation>
    <scope>NUCLEOTIDE SEQUENCE [LARGE SCALE GENOMIC DNA]</scope>
    <source>
        <strain evidence="7">DSM 29961</strain>
    </source>
</reference>
<dbReference type="PANTHER" id="PTHR34218">
    <property type="entry name" value="PEPTIDASE S45 PENICILLIN AMIDASE"/>
    <property type="match status" value="1"/>
</dbReference>